<dbReference type="SUPFAM" id="SSF53850">
    <property type="entry name" value="Periplasmic binding protein-like II"/>
    <property type="match status" value="1"/>
</dbReference>
<evidence type="ECO:0000313" key="3">
    <source>
        <dbReference type="EMBL" id="RZU32600.1"/>
    </source>
</evidence>
<dbReference type="Proteomes" id="UP000292507">
    <property type="component" value="Unassembled WGS sequence"/>
</dbReference>
<keyword evidence="4" id="KW-1185">Reference proteome</keyword>
<dbReference type="PANTHER" id="PTHR30006">
    <property type="entry name" value="THIAMINE-BINDING PERIPLASMIC PROTEIN-RELATED"/>
    <property type="match status" value="1"/>
</dbReference>
<comment type="caution">
    <text evidence="3">The sequence shown here is derived from an EMBL/GenBank/DDBJ whole genome shotgun (WGS) entry which is preliminary data.</text>
</comment>
<dbReference type="AlphaFoldDB" id="A0A4Q7Y6Q4"/>
<keyword evidence="1 2" id="KW-0732">Signal</keyword>
<evidence type="ECO:0000256" key="1">
    <source>
        <dbReference type="ARBA" id="ARBA00022729"/>
    </source>
</evidence>
<name>A0A4Q7Y6Q4_9ACTN</name>
<evidence type="ECO:0000313" key="4">
    <source>
        <dbReference type="Proteomes" id="UP000292507"/>
    </source>
</evidence>
<evidence type="ECO:0000256" key="2">
    <source>
        <dbReference type="SAM" id="SignalP"/>
    </source>
</evidence>
<dbReference type="RefSeq" id="WP_158657546.1">
    <property type="nucleotide sequence ID" value="NZ_POQT01000009.1"/>
</dbReference>
<feature type="signal peptide" evidence="2">
    <location>
        <begin position="1"/>
        <end position="24"/>
    </location>
</feature>
<dbReference type="InterPro" id="IPR006059">
    <property type="entry name" value="SBP"/>
</dbReference>
<reference evidence="3 4" key="1">
    <citation type="submission" date="2019-02" db="EMBL/GenBank/DDBJ databases">
        <title>Sequencing the genomes of 1000 actinobacteria strains.</title>
        <authorList>
            <person name="Klenk H.-P."/>
        </authorList>
    </citation>
    <scope>NUCLEOTIDE SEQUENCE [LARGE SCALE GENOMIC DNA]</scope>
    <source>
        <strain evidence="3 4">DSM 44509</strain>
    </source>
</reference>
<dbReference type="Pfam" id="PF01547">
    <property type="entry name" value="SBP_bac_1"/>
    <property type="match status" value="1"/>
</dbReference>
<feature type="chain" id="PRO_5038952349" evidence="2">
    <location>
        <begin position="25"/>
        <end position="364"/>
    </location>
</feature>
<organism evidence="3 4">
    <name type="scientific">Blastococcus saxobsidens</name>
    <dbReference type="NCBI Taxonomy" id="138336"/>
    <lineage>
        <taxon>Bacteria</taxon>
        <taxon>Bacillati</taxon>
        <taxon>Actinomycetota</taxon>
        <taxon>Actinomycetes</taxon>
        <taxon>Geodermatophilales</taxon>
        <taxon>Geodermatophilaceae</taxon>
        <taxon>Blastococcus</taxon>
    </lineage>
</organism>
<sequence length="364" mass="37744">MSIRPTARRRNALFAVPLSAVLLAGCGDGSEPAAGGGGGSGGEAAGIEGISEDLIAAAQEEGGVVIYAGGHTRPGVELLQQRMQELFDIEVTFTREDSGAVANSISAELASGSLNADVVSLTDPDTLQQWADEGVITDADIPNVDKIIDGLDNPDNPQVPYSLVPLGIMYNGATTDPADLPTTWEEFASSAQGTIVSADPGASGTALAFYTTLTGLYGEEWLQQLSERNVIVTDSSLALAQLVLTGEADIGVPAIESAVLSAAAEGEPLEIAFMEDGVPTFTSELALLADAPRPNAAKLLMQYQLSEDFQNALVEIGGRSVLDGAPQPAEGADLSKATLLPSDLEDIATRGDQVVARFAELFNR</sequence>
<protein>
    <submittedName>
        <fullName evidence="3">Iron(III) transport system substrate-binding protein</fullName>
    </submittedName>
</protein>
<dbReference type="Gene3D" id="3.40.190.10">
    <property type="entry name" value="Periplasmic binding protein-like II"/>
    <property type="match status" value="2"/>
</dbReference>
<dbReference type="EMBL" id="SHKV01000001">
    <property type="protein sequence ID" value="RZU32600.1"/>
    <property type="molecule type" value="Genomic_DNA"/>
</dbReference>
<gene>
    <name evidence="3" type="ORF">BKA19_2295</name>
</gene>
<dbReference type="PANTHER" id="PTHR30006:SF2">
    <property type="entry name" value="ABC TRANSPORTER SUBSTRATE-BINDING PROTEIN"/>
    <property type="match status" value="1"/>
</dbReference>
<accession>A0A4Q7Y6Q4</accession>
<proteinExistence type="predicted"/>
<dbReference type="PROSITE" id="PS51257">
    <property type="entry name" value="PROKAR_LIPOPROTEIN"/>
    <property type="match status" value="1"/>
</dbReference>